<dbReference type="RefSeq" id="WP_100287798.1">
    <property type="nucleotide sequence ID" value="NZ_PHHA01000002.1"/>
</dbReference>
<organism evidence="1 2">
    <name type="scientific">Conservatibacter flavescens</name>
    <dbReference type="NCBI Taxonomy" id="28161"/>
    <lineage>
        <taxon>Bacteria</taxon>
        <taxon>Pseudomonadati</taxon>
        <taxon>Pseudomonadota</taxon>
        <taxon>Gammaproteobacteria</taxon>
        <taxon>Pasteurellales</taxon>
        <taxon>Pasteurellaceae</taxon>
        <taxon>Conservatibacter</taxon>
    </lineage>
</organism>
<sequence length="205" mass="21703">MDFNSILNQVLGAAKGAANNQNSAGQIGKFGGGAAAIGILSMLLGKKGGASLTKMGTLAALGSLAYQAYQNYQKAQPQTAQPLEEEAFNPENHQESGNAVLRAMIAAAVSDGLLDEQEKQAIFVEAGEDPELKEWIMNEINHPASVEVIAQQVANNSALAAQVYLAARMVCGDLSRKEIVFLAQLADALHLDESFVEQLEKEAGF</sequence>
<dbReference type="InterPro" id="IPR029024">
    <property type="entry name" value="TerB-like"/>
</dbReference>
<dbReference type="Gene3D" id="1.10.3680.10">
    <property type="entry name" value="TerB-like"/>
    <property type="match status" value="1"/>
</dbReference>
<dbReference type="OrthoDB" id="5459344at2"/>
<dbReference type="Pfam" id="PF04391">
    <property type="entry name" value="DUF533"/>
    <property type="match status" value="1"/>
</dbReference>
<protein>
    <submittedName>
        <fullName evidence="1">DUF533 domain-containing protein</fullName>
    </submittedName>
</protein>
<keyword evidence="2" id="KW-1185">Reference proteome</keyword>
<dbReference type="EMBL" id="PHHA01000002">
    <property type="protein sequence ID" value="PJG86523.1"/>
    <property type="molecule type" value="Genomic_DNA"/>
</dbReference>
<reference evidence="1 2" key="1">
    <citation type="submission" date="2017-11" db="EMBL/GenBank/DDBJ databases">
        <title>Reclassification of Bisgaard taxon 7 as Conservatibacter flavescens gen. nov., sp. nov.</title>
        <authorList>
            <person name="Christensen H."/>
        </authorList>
    </citation>
    <scope>NUCLEOTIDE SEQUENCE [LARGE SCALE GENOMIC DNA]</scope>
    <source>
        <strain evidence="1 2">7_4</strain>
    </source>
</reference>
<dbReference type="AlphaFoldDB" id="A0A2M8S5Y8"/>
<accession>A0A2M8S5Y8</accession>
<proteinExistence type="predicted"/>
<comment type="caution">
    <text evidence="1">The sequence shown here is derived from an EMBL/GenBank/DDBJ whole genome shotgun (WGS) entry which is preliminary data.</text>
</comment>
<gene>
    <name evidence="1" type="ORF">CVP05_01580</name>
</gene>
<dbReference type="SUPFAM" id="SSF158682">
    <property type="entry name" value="TerB-like"/>
    <property type="match status" value="1"/>
</dbReference>
<name>A0A2M8S5Y8_9PAST</name>
<dbReference type="Proteomes" id="UP000229329">
    <property type="component" value="Unassembled WGS sequence"/>
</dbReference>
<evidence type="ECO:0000313" key="1">
    <source>
        <dbReference type="EMBL" id="PJG86523.1"/>
    </source>
</evidence>
<dbReference type="CDD" id="cd07178">
    <property type="entry name" value="terB_like_YebE"/>
    <property type="match status" value="1"/>
</dbReference>
<dbReference type="InterPro" id="IPR007486">
    <property type="entry name" value="YebE"/>
</dbReference>
<evidence type="ECO:0000313" key="2">
    <source>
        <dbReference type="Proteomes" id="UP000229329"/>
    </source>
</evidence>